<proteinExistence type="predicted"/>
<organism evidence="2 3">
    <name type="scientific">Exophiala dermatitidis</name>
    <name type="common">Black yeast-like fungus</name>
    <name type="synonym">Wangiella dermatitidis</name>
    <dbReference type="NCBI Taxonomy" id="5970"/>
    <lineage>
        <taxon>Eukaryota</taxon>
        <taxon>Fungi</taxon>
        <taxon>Dikarya</taxon>
        <taxon>Ascomycota</taxon>
        <taxon>Pezizomycotina</taxon>
        <taxon>Eurotiomycetes</taxon>
        <taxon>Chaetothyriomycetidae</taxon>
        <taxon>Chaetothyriales</taxon>
        <taxon>Herpotrichiellaceae</taxon>
        <taxon>Exophiala</taxon>
    </lineage>
</organism>
<dbReference type="NCBIfam" id="NF047352">
    <property type="entry name" value="P_loop_sacsin"/>
    <property type="match status" value="1"/>
</dbReference>
<dbReference type="PANTHER" id="PTHR32387:SF0">
    <property type="entry name" value="PROTEIN NO VEIN"/>
    <property type="match status" value="1"/>
</dbReference>
<name>A0AAN6ENK3_EXODE</name>
<evidence type="ECO:0000256" key="1">
    <source>
        <dbReference type="SAM" id="MobiDB-lite"/>
    </source>
</evidence>
<evidence type="ECO:0000313" key="3">
    <source>
        <dbReference type="Proteomes" id="UP001161757"/>
    </source>
</evidence>
<comment type="caution">
    <text evidence="2">The sequence shown here is derived from an EMBL/GenBank/DDBJ whole genome shotgun (WGS) entry which is preliminary data.</text>
</comment>
<dbReference type="Gene3D" id="3.30.565.10">
    <property type="entry name" value="Histidine kinase-like ATPase, C-terminal domain"/>
    <property type="match status" value="1"/>
</dbReference>
<accession>A0AAN6ENK3</accession>
<dbReference type="EMBL" id="JAJGCB010000018">
    <property type="protein sequence ID" value="KAJ8988414.1"/>
    <property type="molecule type" value="Genomic_DNA"/>
</dbReference>
<evidence type="ECO:0008006" key="4">
    <source>
        <dbReference type="Google" id="ProtNLM"/>
    </source>
</evidence>
<dbReference type="SUPFAM" id="SSF55874">
    <property type="entry name" value="ATPase domain of HSP90 chaperone/DNA topoisomerase II/histidine kinase"/>
    <property type="match status" value="1"/>
</dbReference>
<evidence type="ECO:0000313" key="2">
    <source>
        <dbReference type="EMBL" id="KAJ8988414.1"/>
    </source>
</evidence>
<gene>
    <name evidence="2" type="ORF">HRR80_007443</name>
</gene>
<dbReference type="InterPro" id="IPR052957">
    <property type="entry name" value="Auxin_embryo_med"/>
</dbReference>
<protein>
    <recommendedName>
        <fullName evidence="4">Protein NO VEIN C-terminal domain-containing protein</fullName>
    </recommendedName>
</protein>
<feature type="region of interest" description="Disordered" evidence="1">
    <location>
        <begin position="1"/>
        <end position="20"/>
    </location>
</feature>
<dbReference type="Proteomes" id="UP001161757">
    <property type="component" value="Unassembled WGS sequence"/>
</dbReference>
<feature type="region of interest" description="Disordered" evidence="1">
    <location>
        <begin position="1337"/>
        <end position="1372"/>
    </location>
</feature>
<dbReference type="InterPro" id="IPR036890">
    <property type="entry name" value="HATPase_C_sf"/>
</dbReference>
<dbReference type="PANTHER" id="PTHR32387">
    <property type="entry name" value="WU:FJ29H11"/>
    <property type="match status" value="1"/>
</dbReference>
<reference evidence="2" key="1">
    <citation type="submission" date="2023-01" db="EMBL/GenBank/DDBJ databases">
        <title>Exophiala dermititidis isolated from Cystic Fibrosis Patient.</title>
        <authorList>
            <person name="Kurbessoian T."/>
            <person name="Crocker A."/>
            <person name="Murante D."/>
            <person name="Hogan D.A."/>
            <person name="Stajich J.E."/>
        </authorList>
    </citation>
    <scope>NUCLEOTIDE SEQUENCE</scope>
    <source>
        <strain evidence="2">Ex8</strain>
    </source>
</reference>
<sequence>MPKPGFNESGRPLNAGAARGEINRIRRDQGIIDDYDESQIRKTDSSFQEDYRRRAAEHRALYARYTRTVAEQLYSSRFRLIYELLQNGDDSCYANAVEPSITFRIKPSALIIESNELGFTLENVESICDTGKSSKASNADTTGEKGLGFKSVFGIAEYVHIQSGLWSFRFEHRQGEEGVGMITPVWTDVTSLLPSNVGTRLTLRYYDQRDIFSTRLVSEFEKLPRTIMFALRKLRKLVIVVDGVAGRSDRIAFEKDGDLRSDQIRINTTVTGNFGAHTSATTWLRLFQNTVSDLPSDTHRTSSESDVTVAFEVDSYGLPVIPANGQHVFAYLPVERIIQLPFLINANFILTANRESVPDTDWNNALREGVSSAFVGLVDKVVTSGDPLEFKWMRYIPQRPMQGFWEYLWVEIQNELVNRGTPILRSRRGELHSIEHMATLPDWFVHDNEPIVADTDEDIYLSDGYESSDVGILKDFGVAPISATEILERIKLGLSQGAEAPIYHIPLDDSWHTAFAALIQRLLGERSIKKDVERLRIIPLDDNRWVSPMSLHVDAVYLPYLVDEDSVSIEVPDGLGFKKLHETAAADGERAGFYTSLGITSCPPDAVTARILEMHQLRKRQGTLFTFKMDLEILFWFGEQPSPSTQSQIRMILVSNENEALRGPFLFFPSDDTYHAEKLLAATAKEDLQKCGYGILDKQYLKSQVSNHFRHGLDRISYLQRWGVRYFPDLVQQVSAGWKLHPLMELIARDNSDSFVANLKAHWSDYRIDASRIKNDLKNVMVPCLNDSTQRLCATILPTHELMDRSRDPNLTNLIPFLKLPRDYDIQHSEAWFFLKELGVICEVNASFYLIAMYLLAALGEGHLLPTCEKIYSGIAQTMAVGDAGAVQQEFAKRPWIRSKTVEEAWYRSTDCIWEGPSFLRVKQVLSPLYGANQSASSFFKTILNMRDVSYNDFIDELKMLSTDAKAGSHLIETEAPKVYAALDAMASSEPVIEAIRKEFNANGLIYVGQKWLKPSECLWNCTVAISGRQPLDQVYRGLKEFFVKKMKVKTMKINVLLQELGRTAERTSPDVDEVKRIILTVGELLASDPEVEVNEKQLRNLEKTTFLPVRGPNGLELFSVDQAFAINDHQRYGQLFANQAKILDFGHEKMTSLYTLFKLLNLEDRFLSGLVVPKTTVDKSTAHEALGHYIRDRAYALSCCANYYNSSVYYNRRTTMHGLLLAAEVFVCEEMWTELVLPEEYDSVTVQSDRAVVDIRSPDGKLTIYVPSDYDGLYSCFHTELPEALANVLFIDNERAVKVIYRILNDTKKDLDTIMKDEDLPEYPWFERPVPSLQTLSFPVPGDTEPNSRSMPTPAWPPSAPSDHNNDDDDNDVIVTQVNQRSTAVTAPYPQLEIRIPSPLAVQFQSTGSDHTIWKSVARDQQYKRLLREVIRQARRGGRLRQTTAGSGSLSLHEIDEALDELTHPTPADYAAFYRTFGDTGNGRFEENARVGAAGELYVFELLKAWGVTNFSIDQWQSSIRHYVNILPEYAAEPSWHGREISDIMYKGYCPRLMELVRENTSFPYPAWLRGLASGSTRTPAVNYYIEVKTTSGPCNTPFFMSSNQYRLMRDKACPNDSITPPRDLYLIMRVFNLFTSRIGLQVYINPWHLRDPALEFVADPWKVVPQQPL</sequence>